<dbReference type="GO" id="GO:0046872">
    <property type="term" value="F:metal ion binding"/>
    <property type="evidence" value="ECO:0007669"/>
    <property type="project" value="UniProtKB-KW"/>
</dbReference>
<comment type="cofactor">
    <cofactor evidence="1">
        <name>Ca(2+)</name>
        <dbReference type="ChEBI" id="CHEBI:29108"/>
    </cofactor>
</comment>
<evidence type="ECO:0000256" key="2">
    <source>
        <dbReference type="ARBA" id="ARBA00008779"/>
    </source>
</evidence>
<keyword evidence="3" id="KW-0479">Metal-binding</keyword>
<evidence type="ECO:0000259" key="8">
    <source>
        <dbReference type="Pfam" id="PF00884"/>
    </source>
</evidence>
<evidence type="ECO:0000256" key="3">
    <source>
        <dbReference type="ARBA" id="ARBA00022723"/>
    </source>
</evidence>
<sequence length="552" mass="61604">MYCKTILCAIFVLCVPVTMSSDRPHIVLIMVDDLGWNDVSFHGSDQIPTPNIDALAYNGIILNQHYSQPLCTPSRSALVTGTYPIRIGLNGKPLIAAQPASLPAIKIMPEYFKDLGYTTHLIGKWHLGYERWNSTPTYRGFDSFFGFYNGFTSYYDYLSTWKLNNKSHSGFDLRKGIDPAWEFVGQYATDVFTDHGVKLIEKHDPNEPLFMLMSHLAVHAGNDGKLLEAPQETINKFKHISDSNRRTYAAMVSKLDDSVGTIVETLDKKGMLQNSIIVFVSDNGAPTIGIFQNWGSNYPLRGIKGTLFEGGVRTVAFVWSPLLVQSQRVSNELIHITDWLPTLYSAAGGDISALDPNIDGLDQWSSLVYDLSSPRTDMLININDVERTAALRFHNWKLVLGTPIDPSFDDHIGDSGKEVLFAVGYNTSAVYQCRAARSIEKVSFSITAAEDYSILRDQATLKCADHRGKANPCDLSGGDVCLYDILRDPCEENNLSKYFPNVVRSMKRALVEYKSGAVPLVNQNSDIEKADPKLFQYTWNPWLDCADATCRA</sequence>
<dbReference type="AlphaFoldDB" id="A0AAN7ZIQ4"/>
<evidence type="ECO:0000256" key="5">
    <source>
        <dbReference type="ARBA" id="ARBA00022837"/>
    </source>
</evidence>
<evidence type="ECO:0000256" key="7">
    <source>
        <dbReference type="SAM" id="SignalP"/>
    </source>
</evidence>
<keyword evidence="4" id="KW-0378">Hydrolase</keyword>
<keyword evidence="5" id="KW-0106">Calcium</keyword>
<protein>
    <recommendedName>
        <fullName evidence="8">Sulfatase N-terminal domain-containing protein</fullName>
    </recommendedName>
</protein>
<dbReference type="InterPro" id="IPR000917">
    <property type="entry name" value="Sulfatase_N"/>
</dbReference>
<dbReference type="CDD" id="cd16029">
    <property type="entry name" value="4-S"/>
    <property type="match status" value="1"/>
</dbReference>
<dbReference type="InterPro" id="IPR024607">
    <property type="entry name" value="Sulfatase_CS"/>
</dbReference>
<dbReference type="PANTHER" id="PTHR10342:SF264">
    <property type="entry name" value="MIP05773P-RELATED"/>
    <property type="match status" value="1"/>
</dbReference>
<feature type="chain" id="PRO_5042956452" description="Sulfatase N-terminal domain-containing protein" evidence="7">
    <location>
        <begin position="21"/>
        <end position="552"/>
    </location>
</feature>
<keyword evidence="10" id="KW-1185">Reference proteome</keyword>
<evidence type="ECO:0000256" key="1">
    <source>
        <dbReference type="ARBA" id="ARBA00001913"/>
    </source>
</evidence>
<evidence type="ECO:0000313" key="10">
    <source>
        <dbReference type="Proteomes" id="UP001329430"/>
    </source>
</evidence>
<feature type="signal peptide" evidence="7">
    <location>
        <begin position="1"/>
        <end position="20"/>
    </location>
</feature>
<reference evidence="9 10" key="1">
    <citation type="journal article" date="2024" name="Insects">
        <title>An Improved Chromosome-Level Genome Assembly of the Firefly Pyrocoelia pectoralis.</title>
        <authorList>
            <person name="Fu X."/>
            <person name="Meyer-Rochow V.B."/>
            <person name="Ballantyne L."/>
            <person name="Zhu X."/>
        </authorList>
    </citation>
    <scope>NUCLEOTIDE SEQUENCE [LARGE SCALE GENOMIC DNA]</scope>
    <source>
        <strain evidence="9">XCY_ONT2</strain>
    </source>
</reference>
<feature type="domain" description="Sulfatase N-terminal" evidence="8">
    <location>
        <begin position="24"/>
        <end position="348"/>
    </location>
</feature>
<keyword evidence="6" id="KW-0325">Glycoprotein</keyword>
<dbReference type="Gene3D" id="3.40.720.10">
    <property type="entry name" value="Alkaline Phosphatase, subunit A"/>
    <property type="match status" value="1"/>
</dbReference>
<organism evidence="9 10">
    <name type="scientific">Pyrocoelia pectoralis</name>
    <dbReference type="NCBI Taxonomy" id="417401"/>
    <lineage>
        <taxon>Eukaryota</taxon>
        <taxon>Metazoa</taxon>
        <taxon>Ecdysozoa</taxon>
        <taxon>Arthropoda</taxon>
        <taxon>Hexapoda</taxon>
        <taxon>Insecta</taxon>
        <taxon>Pterygota</taxon>
        <taxon>Neoptera</taxon>
        <taxon>Endopterygota</taxon>
        <taxon>Coleoptera</taxon>
        <taxon>Polyphaga</taxon>
        <taxon>Elateriformia</taxon>
        <taxon>Elateroidea</taxon>
        <taxon>Lampyridae</taxon>
        <taxon>Lampyrinae</taxon>
        <taxon>Pyrocoelia</taxon>
    </lineage>
</organism>
<dbReference type="Proteomes" id="UP001329430">
    <property type="component" value="Chromosome 5"/>
</dbReference>
<name>A0AAN7ZIQ4_9COLE</name>
<accession>A0AAN7ZIQ4</accession>
<gene>
    <name evidence="9" type="ORF">RI129_007667</name>
</gene>
<dbReference type="EMBL" id="JAVRBK010000005">
    <property type="protein sequence ID" value="KAK5643822.1"/>
    <property type="molecule type" value="Genomic_DNA"/>
</dbReference>
<dbReference type="InterPro" id="IPR047115">
    <property type="entry name" value="ARSB"/>
</dbReference>
<dbReference type="PROSITE" id="PS00523">
    <property type="entry name" value="SULFATASE_1"/>
    <property type="match status" value="1"/>
</dbReference>
<dbReference type="GO" id="GO:0008484">
    <property type="term" value="F:sulfuric ester hydrolase activity"/>
    <property type="evidence" value="ECO:0007669"/>
    <property type="project" value="InterPro"/>
</dbReference>
<dbReference type="SUPFAM" id="SSF53649">
    <property type="entry name" value="Alkaline phosphatase-like"/>
    <property type="match status" value="1"/>
</dbReference>
<keyword evidence="7" id="KW-0732">Signal</keyword>
<comment type="caution">
    <text evidence="9">The sequence shown here is derived from an EMBL/GenBank/DDBJ whole genome shotgun (WGS) entry which is preliminary data.</text>
</comment>
<dbReference type="Gene3D" id="3.30.1120.10">
    <property type="match status" value="1"/>
</dbReference>
<dbReference type="Pfam" id="PF00884">
    <property type="entry name" value="Sulfatase"/>
    <property type="match status" value="1"/>
</dbReference>
<dbReference type="PROSITE" id="PS00149">
    <property type="entry name" value="SULFATASE_2"/>
    <property type="match status" value="1"/>
</dbReference>
<proteinExistence type="inferred from homology"/>
<dbReference type="PANTHER" id="PTHR10342">
    <property type="entry name" value="ARYLSULFATASE"/>
    <property type="match status" value="1"/>
</dbReference>
<evidence type="ECO:0000313" key="9">
    <source>
        <dbReference type="EMBL" id="KAK5643822.1"/>
    </source>
</evidence>
<evidence type="ECO:0000256" key="4">
    <source>
        <dbReference type="ARBA" id="ARBA00022801"/>
    </source>
</evidence>
<evidence type="ECO:0000256" key="6">
    <source>
        <dbReference type="ARBA" id="ARBA00023180"/>
    </source>
</evidence>
<comment type="similarity">
    <text evidence="2">Belongs to the sulfatase family.</text>
</comment>
<dbReference type="InterPro" id="IPR017850">
    <property type="entry name" value="Alkaline_phosphatase_core_sf"/>
</dbReference>